<gene>
    <name evidence="9" type="primary">lepB</name>
    <name evidence="9" type="ORF">GWO12_14220</name>
</gene>
<evidence type="ECO:0000313" key="10">
    <source>
        <dbReference type="Proteomes" id="UP000702544"/>
    </source>
</evidence>
<comment type="subcellular location">
    <subcellularLocation>
        <location evidence="7">Membrane</location>
        <topology evidence="7">Single-pass type II membrane protein</topology>
    </subcellularLocation>
</comment>
<dbReference type="EC" id="3.4.21.89" evidence="3 7"/>
<dbReference type="Pfam" id="PF10502">
    <property type="entry name" value="Peptidase_S26"/>
    <property type="match status" value="1"/>
</dbReference>
<evidence type="ECO:0000259" key="8">
    <source>
        <dbReference type="Pfam" id="PF10502"/>
    </source>
</evidence>
<dbReference type="InterPro" id="IPR019757">
    <property type="entry name" value="Pept_S26A_signal_pept_1_Lys-AS"/>
</dbReference>
<evidence type="ECO:0000256" key="4">
    <source>
        <dbReference type="ARBA" id="ARBA00019232"/>
    </source>
</evidence>
<dbReference type="NCBIfam" id="TIGR02227">
    <property type="entry name" value="sigpep_I_bact"/>
    <property type="match status" value="1"/>
</dbReference>
<dbReference type="InterPro" id="IPR000223">
    <property type="entry name" value="Pept_S26A_signal_pept_1"/>
</dbReference>
<proteinExistence type="inferred from homology"/>
<keyword evidence="7" id="KW-1133">Transmembrane helix</keyword>
<evidence type="ECO:0000256" key="5">
    <source>
        <dbReference type="ARBA" id="ARBA00022801"/>
    </source>
</evidence>
<protein>
    <recommendedName>
        <fullName evidence="4 7">Signal peptidase I</fullName>
        <ecNumber evidence="3 7">3.4.21.89</ecNumber>
    </recommendedName>
</protein>
<evidence type="ECO:0000256" key="7">
    <source>
        <dbReference type="RuleBase" id="RU362042"/>
    </source>
</evidence>
<dbReference type="PROSITE" id="PS00760">
    <property type="entry name" value="SPASE_I_2"/>
    <property type="match status" value="1"/>
</dbReference>
<feature type="active site" evidence="6">
    <location>
        <position position="112"/>
    </location>
</feature>
<dbReference type="InterPro" id="IPR019758">
    <property type="entry name" value="Pept_S26A_signal_pept_1_CS"/>
</dbReference>
<evidence type="ECO:0000256" key="6">
    <source>
        <dbReference type="PIRSR" id="PIRSR600223-1"/>
    </source>
</evidence>
<comment type="similarity">
    <text evidence="2 7">Belongs to the peptidase S26 family.</text>
</comment>
<feature type="transmembrane region" description="Helical" evidence="7">
    <location>
        <begin position="29"/>
        <end position="48"/>
    </location>
</feature>
<dbReference type="AlphaFoldDB" id="A0AAE5CCQ0"/>
<feature type="domain" description="Peptidase S26" evidence="8">
    <location>
        <begin position="26"/>
        <end position="220"/>
    </location>
</feature>
<dbReference type="PANTHER" id="PTHR43390">
    <property type="entry name" value="SIGNAL PEPTIDASE I"/>
    <property type="match status" value="1"/>
</dbReference>
<dbReference type="PRINTS" id="PR00727">
    <property type="entry name" value="LEADERPTASE"/>
</dbReference>
<dbReference type="GO" id="GO:0016020">
    <property type="term" value="C:membrane"/>
    <property type="evidence" value="ECO:0007669"/>
    <property type="project" value="UniProtKB-SubCell"/>
</dbReference>
<dbReference type="InterPro" id="IPR019533">
    <property type="entry name" value="Peptidase_S26"/>
</dbReference>
<dbReference type="EMBL" id="JAACAK010000114">
    <property type="protein sequence ID" value="NIR76248.1"/>
    <property type="molecule type" value="Genomic_DNA"/>
</dbReference>
<evidence type="ECO:0000256" key="2">
    <source>
        <dbReference type="ARBA" id="ARBA00009370"/>
    </source>
</evidence>
<comment type="caution">
    <text evidence="9">The sequence shown here is derived from an EMBL/GenBank/DDBJ whole genome shotgun (WGS) entry which is preliminary data.</text>
</comment>
<dbReference type="GO" id="GO:0006465">
    <property type="term" value="P:signal peptide processing"/>
    <property type="evidence" value="ECO:0007669"/>
    <property type="project" value="InterPro"/>
</dbReference>
<dbReference type="Proteomes" id="UP000702544">
    <property type="component" value="Unassembled WGS sequence"/>
</dbReference>
<comment type="catalytic activity">
    <reaction evidence="1 7">
        <text>Cleavage of hydrophobic, N-terminal signal or leader sequences from secreted and periplasmic proteins.</text>
        <dbReference type="EC" id="3.4.21.89"/>
    </reaction>
</comment>
<organism evidence="9 10">
    <name type="scientific">Candidatus Kutchimonas denitrificans</name>
    <dbReference type="NCBI Taxonomy" id="3056748"/>
    <lineage>
        <taxon>Bacteria</taxon>
        <taxon>Pseudomonadati</taxon>
        <taxon>Gemmatimonadota</taxon>
        <taxon>Gemmatimonadia</taxon>
        <taxon>Candidatus Palauibacterales</taxon>
        <taxon>Candidatus Palauibacteraceae</taxon>
        <taxon>Candidatus Kutchimonas</taxon>
    </lineage>
</organism>
<name>A0AAE5CCQ0_9BACT</name>
<dbReference type="GO" id="GO:0009003">
    <property type="term" value="F:signal peptidase activity"/>
    <property type="evidence" value="ECO:0007669"/>
    <property type="project" value="UniProtKB-EC"/>
</dbReference>
<dbReference type="SUPFAM" id="SSF51306">
    <property type="entry name" value="LexA/Signal peptidase"/>
    <property type="match status" value="1"/>
</dbReference>
<keyword evidence="7" id="KW-0812">Transmembrane</keyword>
<keyword evidence="7" id="KW-0645">Protease</keyword>
<dbReference type="PANTHER" id="PTHR43390:SF1">
    <property type="entry name" value="CHLOROPLAST PROCESSING PEPTIDASE"/>
    <property type="match status" value="1"/>
</dbReference>
<dbReference type="InterPro" id="IPR036286">
    <property type="entry name" value="LexA/Signal_pep-like_sf"/>
</dbReference>
<keyword evidence="7" id="KW-0472">Membrane</keyword>
<dbReference type="Gene3D" id="2.10.109.10">
    <property type="entry name" value="Umud Fragment, subunit A"/>
    <property type="match status" value="1"/>
</dbReference>
<dbReference type="PROSITE" id="PS00761">
    <property type="entry name" value="SPASE_I_3"/>
    <property type="match status" value="1"/>
</dbReference>
<dbReference type="CDD" id="cd06530">
    <property type="entry name" value="S26_SPase_I"/>
    <property type="match status" value="1"/>
</dbReference>
<accession>A0AAE5CCQ0</accession>
<evidence type="ECO:0000256" key="3">
    <source>
        <dbReference type="ARBA" id="ARBA00013208"/>
    </source>
</evidence>
<evidence type="ECO:0000313" key="9">
    <source>
        <dbReference type="EMBL" id="NIR76248.1"/>
    </source>
</evidence>
<sequence>MKQSGKDAAEPRPRRRAQTQNTGRWLWEWVKSISVAILLFLIIRTFVVEAFKIPTGSMEDTLLVGDFLLVNKAVYGAQVPFTGIRLPAFDTPERGDVIVFEYPLDRSKNYVKRVVGLPGDTVEMRNGELYVNSNIQVESYVQHTQPNGDYYDPSFEWQRDFLPEKARRNGYRPTRDDWGPIIVPPDRYFVMGDNRDNSQDSRYWGFVDRSLIKGRPLIIYYSFDRSKLRPLPWLTEVRWDRVGNRVE</sequence>
<feature type="active site" evidence="6">
    <location>
        <position position="57"/>
    </location>
</feature>
<keyword evidence="5 7" id="KW-0378">Hydrolase</keyword>
<evidence type="ECO:0000256" key="1">
    <source>
        <dbReference type="ARBA" id="ARBA00000677"/>
    </source>
</evidence>
<dbReference type="GO" id="GO:0004252">
    <property type="term" value="F:serine-type endopeptidase activity"/>
    <property type="evidence" value="ECO:0007669"/>
    <property type="project" value="InterPro"/>
</dbReference>
<reference evidence="9 10" key="1">
    <citation type="submission" date="2020-01" db="EMBL/GenBank/DDBJ databases">
        <title>Genomes assembled from Gulf of Kutch pelagic sediment metagenomes.</title>
        <authorList>
            <person name="Chandrashekar M."/>
            <person name="Mahajan M.S."/>
            <person name="Dave K.J."/>
            <person name="Vatsa P."/>
            <person name="Nathani N.M."/>
        </authorList>
    </citation>
    <scope>NUCLEOTIDE SEQUENCE [LARGE SCALE GENOMIC DNA]</scope>
    <source>
        <strain evidence="9">KS3-K002</strain>
    </source>
</reference>